<feature type="transmembrane region" description="Helical" evidence="7">
    <location>
        <begin position="269"/>
        <end position="289"/>
    </location>
</feature>
<feature type="domain" description="SSD" evidence="8">
    <location>
        <begin position="71"/>
        <end position="205"/>
    </location>
</feature>
<reference evidence="9 10" key="1">
    <citation type="journal article" date="2021" name="BMC Biol.">
        <title>Horizontally acquired antibacterial genes associated with adaptive radiation of ladybird beetles.</title>
        <authorList>
            <person name="Li H.S."/>
            <person name="Tang X.F."/>
            <person name="Huang Y.H."/>
            <person name="Xu Z.Y."/>
            <person name="Chen M.L."/>
            <person name="Du X.Y."/>
            <person name="Qiu B.Y."/>
            <person name="Chen P.T."/>
            <person name="Zhang W."/>
            <person name="Slipinski A."/>
            <person name="Escalona H.E."/>
            <person name="Waterhouse R.M."/>
            <person name="Zwick A."/>
            <person name="Pang H."/>
        </authorList>
    </citation>
    <scope>NUCLEOTIDE SEQUENCE [LARGE SCALE GENOMIC DNA]</scope>
    <source>
        <strain evidence="9">SYSU2018</strain>
    </source>
</reference>
<organism evidence="9 10">
    <name type="scientific">Cryptolaemus montrouzieri</name>
    <dbReference type="NCBI Taxonomy" id="559131"/>
    <lineage>
        <taxon>Eukaryota</taxon>
        <taxon>Metazoa</taxon>
        <taxon>Ecdysozoa</taxon>
        <taxon>Arthropoda</taxon>
        <taxon>Hexapoda</taxon>
        <taxon>Insecta</taxon>
        <taxon>Pterygota</taxon>
        <taxon>Neoptera</taxon>
        <taxon>Endopterygota</taxon>
        <taxon>Coleoptera</taxon>
        <taxon>Polyphaga</taxon>
        <taxon>Cucujiformia</taxon>
        <taxon>Coccinelloidea</taxon>
        <taxon>Coccinellidae</taxon>
        <taxon>Scymninae</taxon>
        <taxon>Scymnini</taxon>
        <taxon>Cryptolaemus</taxon>
    </lineage>
</organism>
<dbReference type="Proteomes" id="UP001516400">
    <property type="component" value="Unassembled WGS sequence"/>
</dbReference>
<evidence type="ECO:0000259" key="8">
    <source>
        <dbReference type="PROSITE" id="PS50156"/>
    </source>
</evidence>
<proteinExistence type="inferred from homology"/>
<keyword evidence="3 7" id="KW-1133">Transmembrane helix</keyword>
<evidence type="ECO:0000256" key="6">
    <source>
        <dbReference type="ARBA" id="ARBA00038046"/>
    </source>
</evidence>
<sequence>MLFLPLAASTAILPYFHSVENLKWNREYIEIVAMDFGIKSTLFDEYLVHDMWLMATGIIFILFCMWLYTKSLFLTMVTIIGIVFSLGIAYFLYVLVFELKFFPFMNLLAIVVAIGIGSDDAFIFCKVWFKMKQEEKDRSLTHLLTDTFHHAFVSIFVTTLTTSVAFMASYVSSVTAICCFSIFAGTAVIANFLLMVTWFPACLIIWEKSCFSKDGISQSLFFTCLNGGYCSRIISSPINMLTWPKCSTVDKLWNSREKYLLNCVINLRYLWITILSGIAVGSIVIVLFYPKLKLPDSEDFQLFASSHPFEKYDFIYKDHFYFHRESCNSESNYELPLRFVFGVLPTDNGDHLDPTNLGTLELDPEFNMSDPISQVWLLKFCKNLKREPFFKAMMGPLLPNCYIETFLKSMQRTCSDFMSGQDRSPCCKSSIFPFSPDVFDKCIIQEMADIYETPSEFLIPGVAGPKFSKDENPTIKAVVVEYVSNYSYSMSYDVMNEFFNEVETFMNKQLTTAPKGMQSGWFVSELKFYDLQKELATSTMYAILLSMGLALAVLLFSTLNFLISFYAILTITFSIFVTIAVFVLLGWKLNILESVAISTAIGLTVDFSLHYSVNYRLCPSNLLNNRQAATSFALSYMAGPALMAAITTGAAGAFMLPSFILPYIKIGMFLVIVMSVSWLYATFFLGSLLATIGPQNHFGQFSYSKLYRRLKGKPSRDRIRSQPTNSSISDTQELETLTDKSLKTLSKSSQKSYKCGVSHNRVLSDQSPSATSAITIIMADEY</sequence>
<keyword evidence="10" id="KW-1185">Reference proteome</keyword>
<dbReference type="PROSITE" id="PS50156">
    <property type="entry name" value="SSD"/>
    <property type="match status" value="1"/>
</dbReference>
<evidence type="ECO:0000256" key="5">
    <source>
        <dbReference type="ARBA" id="ARBA00023180"/>
    </source>
</evidence>
<dbReference type="SUPFAM" id="SSF82866">
    <property type="entry name" value="Multidrug efflux transporter AcrB transmembrane domain"/>
    <property type="match status" value="2"/>
</dbReference>
<comment type="similarity">
    <text evidence="6">Belongs to the dispatched family.</text>
</comment>
<keyword evidence="2 7" id="KW-0812">Transmembrane</keyword>
<feature type="transmembrane region" description="Helical" evidence="7">
    <location>
        <begin position="73"/>
        <end position="95"/>
    </location>
</feature>
<dbReference type="AlphaFoldDB" id="A0ABD2PGB7"/>
<comment type="caution">
    <text evidence="9">The sequence shown here is derived from an EMBL/GenBank/DDBJ whole genome shotgun (WGS) entry which is preliminary data.</text>
</comment>
<evidence type="ECO:0000313" key="9">
    <source>
        <dbReference type="EMBL" id="KAL3289765.1"/>
    </source>
</evidence>
<dbReference type="InterPro" id="IPR000731">
    <property type="entry name" value="SSD"/>
</dbReference>
<dbReference type="PANTHER" id="PTHR45951">
    <property type="entry name" value="PROTEIN DISPATCHED-RELATED"/>
    <property type="match status" value="1"/>
</dbReference>
<evidence type="ECO:0000256" key="3">
    <source>
        <dbReference type="ARBA" id="ARBA00022989"/>
    </source>
</evidence>
<name>A0ABD2PGB7_9CUCU</name>
<feature type="transmembrane region" description="Helical" evidence="7">
    <location>
        <begin position="633"/>
        <end position="656"/>
    </location>
</feature>
<feature type="transmembrane region" description="Helical" evidence="7">
    <location>
        <begin position="174"/>
        <end position="206"/>
    </location>
</feature>
<keyword evidence="5" id="KW-0325">Glycoprotein</keyword>
<keyword evidence="4 7" id="KW-0472">Membrane</keyword>
<protein>
    <recommendedName>
        <fullName evidence="8">SSD domain-containing protein</fullName>
    </recommendedName>
</protein>
<dbReference type="InterPro" id="IPR052081">
    <property type="entry name" value="Dispatched_Hh_regulator"/>
</dbReference>
<feature type="transmembrane region" description="Helical" evidence="7">
    <location>
        <begin position="594"/>
        <end position="613"/>
    </location>
</feature>
<feature type="transmembrane region" description="Helical" evidence="7">
    <location>
        <begin position="563"/>
        <end position="587"/>
    </location>
</feature>
<dbReference type="EMBL" id="JABFTP020000186">
    <property type="protein sequence ID" value="KAL3289765.1"/>
    <property type="molecule type" value="Genomic_DNA"/>
</dbReference>
<feature type="transmembrane region" description="Helical" evidence="7">
    <location>
        <begin position="150"/>
        <end position="168"/>
    </location>
</feature>
<evidence type="ECO:0000256" key="7">
    <source>
        <dbReference type="SAM" id="Phobius"/>
    </source>
</evidence>
<dbReference type="PANTHER" id="PTHR45951:SF3">
    <property type="entry name" value="PROTEIN DISPATCHED"/>
    <property type="match status" value="1"/>
</dbReference>
<feature type="transmembrane region" description="Helical" evidence="7">
    <location>
        <begin position="107"/>
        <end position="129"/>
    </location>
</feature>
<dbReference type="InterPro" id="IPR053958">
    <property type="entry name" value="HMGCR/SNAP/NPC1-like_SSD"/>
</dbReference>
<evidence type="ECO:0000256" key="4">
    <source>
        <dbReference type="ARBA" id="ARBA00023136"/>
    </source>
</evidence>
<evidence type="ECO:0000256" key="1">
    <source>
        <dbReference type="ARBA" id="ARBA00004141"/>
    </source>
</evidence>
<comment type="subcellular location">
    <subcellularLocation>
        <location evidence="1">Membrane</location>
        <topology evidence="1">Multi-pass membrane protein</topology>
    </subcellularLocation>
</comment>
<evidence type="ECO:0000256" key="2">
    <source>
        <dbReference type="ARBA" id="ARBA00022692"/>
    </source>
</evidence>
<feature type="transmembrane region" description="Helical" evidence="7">
    <location>
        <begin position="535"/>
        <end position="557"/>
    </location>
</feature>
<dbReference type="GO" id="GO:0016020">
    <property type="term" value="C:membrane"/>
    <property type="evidence" value="ECO:0007669"/>
    <property type="project" value="UniProtKB-SubCell"/>
</dbReference>
<evidence type="ECO:0000313" key="10">
    <source>
        <dbReference type="Proteomes" id="UP001516400"/>
    </source>
</evidence>
<accession>A0ABD2PGB7</accession>
<feature type="transmembrane region" description="Helical" evidence="7">
    <location>
        <begin position="668"/>
        <end position="692"/>
    </location>
</feature>
<dbReference type="Pfam" id="PF12349">
    <property type="entry name" value="Sterol-sensing"/>
    <property type="match status" value="1"/>
</dbReference>
<dbReference type="Gene3D" id="1.20.1640.10">
    <property type="entry name" value="Multidrug efflux transporter AcrB transmembrane domain"/>
    <property type="match status" value="2"/>
</dbReference>
<gene>
    <name evidence="9" type="ORF">HHI36_023160</name>
</gene>
<feature type="transmembrane region" description="Helical" evidence="7">
    <location>
        <begin position="51"/>
        <end position="68"/>
    </location>
</feature>